<gene>
    <name evidence="7" type="ORF">Plec18167_004908</name>
</gene>
<organism evidence="7 8">
    <name type="scientific">Paecilomyces lecythidis</name>
    <dbReference type="NCBI Taxonomy" id="3004212"/>
    <lineage>
        <taxon>Eukaryota</taxon>
        <taxon>Fungi</taxon>
        <taxon>Dikarya</taxon>
        <taxon>Ascomycota</taxon>
        <taxon>Pezizomycotina</taxon>
        <taxon>Eurotiomycetes</taxon>
        <taxon>Eurotiomycetidae</taxon>
        <taxon>Eurotiales</taxon>
        <taxon>Thermoascaceae</taxon>
        <taxon>Paecilomyces</taxon>
    </lineage>
</organism>
<dbReference type="Pfam" id="PF01546">
    <property type="entry name" value="Peptidase_M20"/>
    <property type="match status" value="1"/>
</dbReference>
<accession>A0ABR3XNP3</accession>
<dbReference type="InterPro" id="IPR050072">
    <property type="entry name" value="Peptidase_M20A"/>
</dbReference>
<evidence type="ECO:0000256" key="1">
    <source>
        <dbReference type="ARBA" id="ARBA00001947"/>
    </source>
</evidence>
<evidence type="ECO:0000256" key="3">
    <source>
        <dbReference type="ARBA" id="ARBA00022723"/>
    </source>
</evidence>
<dbReference type="Gene3D" id="3.30.70.360">
    <property type="match status" value="1"/>
</dbReference>
<evidence type="ECO:0000256" key="5">
    <source>
        <dbReference type="ARBA" id="ARBA00022833"/>
    </source>
</evidence>
<comment type="cofactor">
    <cofactor evidence="1">
        <name>Zn(2+)</name>
        <dbReference type="ChEBI" id="CHEBI:29105"/>
    </cofactor>
</comment>
<evidence type="ECO:0000259" key="6">
    <source>
        <dbReference type="Pfam" id="PF07687"/>
    </source>
</evidence>
<dbReference type="SUPFAM" id="SSF55031">
    <property type="entry name" value="Bacterial exopeptidase dimerisation domain"/>
    <property type="match status" value="1"/>
</dbReference>
<dbReference type="InterPro" id="IPR036264">
    <property type="entry name" value="Bact_exopeptidase_dim_dom"/>
</dbReference>
<dbReference type="PANTHER" id="PTHR43808">
    <property type="entry name" value="ACETYLORNITHINE DEACETYLASE"/>
    <property type="match status" value="1"/>
</dbReference>
<keyword evidence="4" id="KW-0378">Hydrolase</keyword>
<dbReference type="SUPFAM" id="SSF53187">
    <property type="entry name" value="Zn-dependent exopeptidases"/>
    <property type="match status" value="1"/>
</dbReference>
<proteinExistence type="inferred from homology"/>
<dbReference type="Proteomes" id="UP001583193">
    <property type="component" value="Unassembled WGS sequence"/>
</dbReference>
<evidence type="ECO:0000313" key="8">
    <source>
        <dbReference type="Proteomes" id="UP001583193"/>
    </source>
</evidence>
<keyword evidence="8" id="KW-1185">Reference proteome</keyword>
<dbReference type="InterPro" id="IPR002933">
    <property type="entry name" value="Peptidase_M20"/>
</dbReference>
<dbReference type="InterPro" id="IPR001261">
    <property type="entry name" value="ArgE/DapE_CS"/>
</dbReference>
<dbReference type="Pfam" id="PF07687">
    <property type="entry name" value="M20_dimer"/>
    <property type="match status" value="1"/>
</dbReference>
<evidence type="ECO:0000313" key="7">
    <source>
        <dbReference type="EMBL" id="KAL1877219.1"/>
    </source>
</evidence>
<dbReference type="InterPro" id="IPR011650">
    <property type="entry name" value="Peptidase_M20_dimer"/>
</dbReference>
<reference evidence="7 8" key="1">
    <citation type="journal article" date="2024" name="IMA Fungus">
        <title>IMA Genome - F19 : A genome assembly and annotation guide to empower mycologists, including annotated draft genome sequences of Ceratocystis pirilliformis, Diaporthe australafricana, Fusarium ophioides, Paecilomyces lecythidis, and Sporothrix stenoceras.</title>
        <authorList>
            <person name="Aylward J."/>
            <person name="Wilson A.M."/>
            <person name="Visagie C.M."/>
            <person name="Spraker J."/>
            <person name="Barnes I."/>
            <person name="Buitendag C."/>
            <person name="Ceriani C."/>
            <person name="Del Mar Angel L."/>
            <person name="du Plessis D."/>
            <person name="Fuchs T."/>
            <person name="Gasser K."/>
            <person name="Kramer D."/>
            <person name="Li W."/>
            <person name="Munsamy K."/>
            <person name="Piso A."/>
            <person name="Price J.L."/>
            <person name="Sonnekus B."/>
            <person name="Thomas C."/>
            <person name="van der Nest A."/>
            <person name="van Dijk A."/>
            <person name="van Heerden A."/>
            <person name="van Vuuren N."/>
            <person name="Yilmaz N."/>
            <person name="Duong T.A."/>
            <person name="van der Merwe N.A."/>
            <person name="Wingfield M.J."/>
            <person name="Wingfield B.D."/>
        </authorList>
    </citation>
    <scope>NUCLEOTIDE SEQUENCE [LARGE SCALE GENOMIC DNA]</scope>
    <source>
        <strain evidence="7 8">CMW 18167</strain>
    </source>
</reference>
<comment type="similarity">
    <text evidence="2">Belongs to the peptidase M20A family.</text>
</comment>
<sequence length="423" mass="45794">MDRSTLLSKIESDKDLHISFLQSLAQAPSPNPPGDTKAAASVVTDYLQKHNVPFEIIAPKADMPNVVSEFAGRNGNGGPRVAMNGHIDVFPAGDDSDWKYGGAWSGFNDGKHIYGRGTVDMKAGTAASVIAFSYLYAYREALNGSVALSVVSDEETGGKWGSRWLLDQAREKWGGDCMINAEPGGIQSVRFGEKGTLRMTFTITTKGAHGAYTFLTEGATMMAVRLIQELKTIESIKPTDLPRSVEEHLRKPEVRATIDEIMGKGAADVMLVPTLNIGTIHGGLKVNMIPEHCVFEADVRLPIGLKAQTVLDHISNILRRYPDVQLTVQEAASNPAAFCDPDHPMAKIMADVAGAATGHKPLAIPGLGATDCKFWRYLDIPAYVYGVSPDTMGATDERVKIDEFLALIKVHALSVWDYLNGSH</sequence>
<feature type="domain" description="Peptidase M20 dimerisation" evidence="6">
    <location>
        <begin position="192"/>
        <end position="320"/>
    </location>
</feature>
<evidence type="ECO:0000256" key="2">
    <source>
        <dbReference type="ARBA" id="ARBA00006247"/>
    </source>
</evidence>
<comment type="caution">
    <text evidence="7">The sequence shown here is derived from an EMBL/GenBank/DDBJ whole genome shotgun (WGS) entry which is preliminary data.</text>
</comment>
<dbReference type="PANTHER" id="PTHR43808:SF32">
    <property type="entry name" value="ARGE_DAPE-RELATED DEACYLASE"/>
    <property type="match status" value="1"/>
</dbReference>
<name>A0ABR3XNP3_9EURO</name>
<dbReference type="Gene3D" id="3.40.630.10">
    <property type="entry name" value="Zn peptidases"/>
    <property type="match status" value="2"/>
</dbReference>
<dbReference type="EMBL" id="JAVDPF010000014">
    <property type="protein sequence ID" value="KAL1877219.1"/>
    <property type="molecule type" value="Genomic_DNA"/>
</dbReference>
<protein>
    <recommendedName>
        <fullName evidence="6">Peptidase M20 dimerisation domain-containing protein</fullName>
    </recommendedName>
</protein>
<keyword evidence="3" id="KW-0479">Metal-binding</keyword>
<keyword evidence="5" id="KW-0862">Zinc</keyword>
<evidence type="ECO:0000256" key="4">
    <source>
        <dbReference type="ARBA" id="ARBA00022801"/>
    </source>
</evidence>
<dbReference type="PROSITE" id="PS00759">
    <property type="entry name" value="ARGE_DAPE_CPG2_2"/>
    <property type="match status" value="1"/>
</dbReference>